<evidence type="ECO:0000256" key="7">
    <source>
        <dbReference type="ARBA" id="ARBA00023049"/>
    </source>
</evidence>
<dbReference type="OrthoDB" id="7649992at2"/>
<comment type="cofactor">
    <cofactor evidence="1">
        <name>Zn(2+)</name>
        <dbReference type="ChEBI" id="CHEBI:29105"/>
    </cofactor>
</comment>
<dbReference type="Gene3D" id="3.40.390.10">
    <property type="entry name" value="Collagenase (Catalytic Domain)"/>
    <property type="match status" value="1"/>
</dbReference>
<dbReference type="GO" id="GO:0006508">
    <property type="term" value="P:proteolysis"/>
    <property type="evidence" value="ECO:0007669"/>
    <property type="project" value="UniProtKB-KW"/>
</dbReference>
<dbReference type="Proteomes" id="UP000001982">
    <property type="component" value="Chromosome"/>
</dbReference>
<dbReference type="STRING" id="318161.Sden_1380"/>
<dbReference type="Gene3D" id="2.60.40.2970">
    <property type="match status" value="1"/>
</dbReference>
<dbReference type="AlphaFoldDB" id="Q12PG0"/>
<keyword evidence="5" id="KW-0378">Hydrolase</keyword>
<gene>
    <name evidence="11" type="ordered locus">Sden_1380</name>
</gene>
<evidence type="ECO:0000256" key="3">
    <source>
        <dbReference type="ARBA" id="ARBA00022670"/>
    </source>
</evidence>
<keyword evidence="4" id="KW-0479">Metal-binding</keyword>
<dbReference type="eggNOG" id="COG4104">
    <property type="taxonomic scope" value="Bacteria"/>
</dbReference>
<dbReference type="InterPro" id="IPR029463">
    <property type="entry name" value="Lys_MEP"/>
</dbReference>
<feature type="chain" id="PRO_5004181372" evidence="9">
    <location>
        <begin position="22"/>
        <end position="366"/>
    </location>
</feature>
<evidence type="ECO:0000256" key="8">
    <source>
        <dbReference type="SAM" id="MobiDB-lite"/>
    </source>
</evidence>
<dbReference type="PANTHER" id="PTHR37016">
    <property type="match status" value="1"/>
</dbReference>
<evidence type="ECO:0000313" key="12">
    <source>
        <dbReference type="Proteomes" id="UP000001982"/>
    </source>
</evidence>
<dbReference type="SUPFAM" id="SSF55486">
    <property type="entry name" value="Metalloproteases ('zincins'), catalytic domain"/>
    <property type="match status" value="1"/>
</dbReference>
<accession>Q12PG0</accession>
<dbReference type="GO" id="GO:0004222">
    <property type="term" value="F:metalloendopeptidase activity"/>
    <property type="evidence" value="ECO:0007669"/>
    <property type="project" value="InterPro"/>
</dbReference>
<evidence type="ECO:0000256" key="5">
    <source>
        <dbReference type="ARBA" id="ARBA00022801"/>
    </source>
</evidence>
<proteinExistence type="inferred from homology"/>
<dbReference type="SMART" id="SM01351">
    <property type="entry name" value="Aspzincin_M35"/>
    <property type="match status" value="1"/>
</dbReference>
<keyword evidence="12" id="KW-1185">Reference proteome</keyword>
<evidence type="ECO:0000256" key="2">
    <source>
        <dbReference type="ARBA" id="ARBA00010279"/>
    </source>
</evidence>
<feature type="domain" description="Lysine-specific metallo-endopeptidase" evidence="10">
    <location>
        <begin position="230"/>
        <end position="360"/>
    </location>
</feature>
<name>Q12PG0_SHEDO</name>
<evidence type="ECO:0000256" key="6">
    <source>
        <dbReference type="ARBA" id="ARBA00022833"/>
    </source>
</evidence>
<comment type="similarity">
    <text evidence="2">Belongs to the peptidase M35 family.</text>
</comment>
<evidence type="ECO:0000313" key="11">
    <source>
        <dbReference type="EMBL" id="ABE54666.1"/>
    </source>
</evidence>
<sequence>MKYRILLSCFAVLLFSSAASAKVHTGIDVNIQPIKSSLTNNEDVYVKVSYKNRSNQAVNILRWYLPDANGNLEEGIFKISRDGEVIDYLGAHYKRPAPTDADYVTLNPNQKLSYKVELSGVYDLSEEGQYSVSLDVSNMALFSPSTANKPNKGNGDSAVQASALKSDAQALVYVSKVSSRKRCNPRKEDCGGGGGGTEDVTFTGACSNSEQNSIFAGLDAAKSMTNSSVSYLNGSVGPRYTTWFGTYSSARFNKVAGNFDAIKDALDNKPKVFDCSCNQSYYAYVYPSQPYKVYLCRAFWSAGTTGTDSKGGTIIHELSHFNVVAGTDDIVYGQTGAKNLAISDPNGATNNADNHEYFGENTPNLN</sequence>
<dbReference type="MEROPS" id="M35.003"/>
<dbReference type="EMBL" id="CP000302">
    <property type="protein sequence ID" value="ABE54666.1"/>
    <property type="molecule type" value="Genomic_DNA"/>
</dbReference>
<dbReference type="RefSeq" id="WP_011495824.1">
    <property type="nucleotide sequence ID" value="NC_007954.1"/>
</dbReference>
<protein>
    <submittedName>
        <fullName evidence="11">Extracellular peptidase. Metallo peptidase. MEROPS family M35</fullName>
    </submittedName>
</protein>
<organism evidence="11 12">
    <name type="scientific">Shewanella denitrificans (strain OS217 / ATCC BAA-1090 / DSM 15013)</name>
    <dbReference type="NCBI Taxonomy" id="318161"/>
    <lineage>
        <taxon>Bacteria</taxon>
        <taxon>Pseudomonadati</taxon>
        <taxon>Pseudomonadota</taxon>
        <taxon>Gammaproteobacteria</taxon>
        <taxon>Alteromonadales</taxon>
        <taxon>Shewanellaceae</taxon>
        <taxon>Shewanella</taxon>
    </lineage>
</organism>
<reference evidence="11 12" key="1">
    <citation type="submission" date="2006-03" db="EMBL/GenBank/DDBJ databases">
        <title>Complete sequence of Shewanella denitrificans OS217.</title>
        <authorList>
            <consortium name="US DOE Joint Genome Institute"/>
            <person name="Copeland A."/>
            <person name="Lucas S."/>
            <person name="Lapidus A."/>
            <person name="Barry K."/>
            <person name="Detter J.C."/>
            <person name="Glavina del Rio T."/>
            <person name="Hammon N."/>
            <person name="Israni S."/>
            <person name="Dalin E."/>
            <person name="Tice H."/>
            <person name="Pitluck S."/>
            <person name="Brettin T."/>
            <person name="Bruce D."/>
            <person name="Han C."/>
            <person name="Tapia R."/>
            <person name="Gilna P."/>
            <person name="Kiss H."/>
            <person name="Schmutz J."/>
            <person name="Larimer F."/>
            <person name="Land M."/>
            <person name="Hauser L."/>
            <person name="Kyrpides N."/>
            <person name="Lykidis A."/>
            <person name="Richardson P."/>
        </authorList>
    </citation>
    <scope>NUCLEOTIDE SEQUENCE [LARGE SCALE GENOMIC DNA]</scope>
    <source>
        <strain evidence="12">OS217 / ATCC BAA-1090 / DSM 15013</strain>
    </source>
</reference>
<feature type="signal peptide" evidence="9">
    <location>
        <begin position="1"/>
        <end position="21"/>
    </location>
</feature>
<dbReference type="Pfam" id="PF14521">
    <property type="entry name" value="Aspzincin_M35"/>
    <property type="match status" value="1"/>
</dbReference>
<dbReference type="CDD" id="cd11306">
    <property type="entry name" value="M35_peptidyl-Lys"/>
    <property type="match status" value="1"/>
</dbReference>
<keyword evidence="6" id="KW-0862">Zinc</keyword>
<keyword evidence="3" id="KW-0645">Protease</keyword>
<dbReference type="PANTHER" id="PTHR37016:SF3">
    <property type="entry name" value="NEUTRAL PROTEASE 2-RELATED"/>
    <property type="match status" value="1"/>
</dbReference>
<evidence type="ECO:0000256" key="4">
    <source>
        <dbReference type="ARBA" id="ARBA00022723"/>
    </source>
</evidence>
<feature type="region of interest" description="Disordered" evidence="8">
    <location>
        <begin position="344"/>
        <end position="366"/>
    </location>
</feature>
<keyword evidence="7" id="KW-0482">Metalloprotease</keyword>
<evidence type="ECO:0000256" key="1">
    <source>
        <dbReference type="ARBA" id="ARBA00001947"/>
    </source>
</evidence>
<dbReference type="GO" id="GO:0046872">
    <property type="term" value="F:metal ion binding"/>
    <property type="evidence" value="ECO:0007669"/>
    <property type="project" value="UniProtKB-KW"/>
</dbReference>
<dbReference type="KEGG" id="sdn:Sden_1380"/>
<dbReference type="InterPro" id="IPR024079">
    <property type="entry name" value="MetalloPept_cat_dom_sf"/>
</dbReference>
<evidence type="ECO:0000256" key="9">
    <source>
        <dbReference type="SAM" id="SignalP"/>
    </source>
</evidence>
<dbReference type="InterPro" id="IPR050414">
    <property type="entry name" value="Fungal_M35_metalloproteases"/>
</dbReference>
<keyword evidence="9" id="KW-0732">Signal</keyword>
<dbReference type="HOGENOM" id="CLU_041257_0_0_6"/>
<evidence type="ECO:0000259" key="10">
    <source>
        <dbReference type="SMART" id="SM01351"/>
    </source>
</evidence>
<dbReference type="InterPro" id="IPR034115">
    <property type="entry name" value="M35_peptidyl-Lys"/>
</dbReference>